<accession>A0A9J6CUH7</accession>
<dbReference type="Proteomes" id="UP000821866">
    <property type="component" value="Unassembled WGS sequence"/>
</dbReference>
<organism evidence="1 2">
    <name type="scientific">Rhipicephalus microplus</name>
    <name type="common">Cattle tick</name>
    <name type="synonym">Boophilus microplus</name>
    <dbReference type="NCBI Taxonomy" id="6941"/>
    <lineage>
        <taxon>Eukaryota</taxon>
        <taxon>Metazoa</taxon>
        <taxon>Ecdysozoa</taxon>
        <taxon>Arthropoda</taxon>
        <taxon>Chelicerata</taxon>
        <taxon>Arachnida</taxon>
        <taxon>Acari</taxon>
        <taxon>Parasitiformes</taxon>
        <taxon>Ixodida</taxon>
        <taxon>Ixodoidea</taxon>
        <taxon>Ixodidae</taxon>
        <taxon>Rhipicephalinae</taxon>
        <taxon>Rhipicephalus</taxon>
        <taxon>Boophilus</taxon>
    </lineage>
</organism>
<gene>
    <name evidence="1" type="ORF">HPB51_029464</name>
</gene>
<sequence length="100" mass="11081">MIVNQRNPKAMEVHRIKETTTVVVLFSGLKVPTMLCVVRACYGVLCTGDRLTFVMDVELSAIVPKFARHRSRKCVAGVLSMIPRTITNASRHVFCAGGYI</sequence>
<reference evidence="1" key="1">
    <citation type="journal article" date="2020" name="Cell">
        <title>Large-Scale Comparative Analyses of Tick Genomes Elucidate Their Genetic Diversity and Vector Capacities.</title>
        <authorList>
            <consortium name="Tick Genome and Microbiome Consortium (TIGMIC)"/>
            <person name="Jia N."/>
            <person name="Wang J."/>
            <person name="Shi W."/>
            <person name="Du L."/>
            <person name="Sun Y."/>
            <person name="Zhan W."/>
            <person name="Jiang J.F."/>
            <person name="Wang Q."/>
            <person name="Zhang B."/>
            <person name="Ji P."/>
            <person name="Bell-Sakyi L."/>
            <person name="Cui X.M."/>
            <person name="Yuan T.T."/>
            <person name="Jiang B.G."/>
            <person name="Yang W.F."/>
            <person name="Lam T.T."/>
            <person name="Chang Q.C."/>
            <person name="Ding S.J."/>
            <person name="Wang X.J."/>
            <person name="Zhu J.G."/>
            <person name="Ruan X.D."/>
            <person name="Zhao L."/>
            <person name="Wei J.T."/>
            <person name="Ye R.Z."/>
            <person name="Que T.C."/>
            <person name="Du C.H."/>
            <person name="Zhou Y.H."/>
            <person name="Cheng J.X."/>
            <person name="Dai P.F."/>
            <person name="Guo W.B."/>
            <person name="Han X.H."/>
            <person name="Huang E.J."/>
            <person name="Li L.F."/>
            <person name="Wei W."/>
            <person name="Gao Y.C."/>
            <person name="Liu J.Z."/>
            <person name="Shao H.Z."/>
            <person name="Wang X."/>
            <person name="Wang C.C."/>
            <person name="Yang T.C."/>
            <person name="Huo Q.B."/>
            <person name="Li W."/>
            <person name="Chen H.Y."/>
            <person name="Chen S.E."/>
            <person name="Zhou L.G."/>
            <person name="Ni X.B."/>
            <person name="Tian J.H."/>
            <person name="Sheng Y."/>
            <person name="Liu T."/>
            <person name="Pan Y.S."/>
            <person name="Xia L.Y."/>
            <person name="Li J."/>
            <person name="Zhao F."/>
            <person name="Cao W.C."/>
        </authorList>
    </citation>
    <scope>NUCLEOTIDE SEQUENCE</scope>
    <source>
        <strain evidence="1">Rmic-2018</strain>
    </source>
</reference>
<reference evidence="1" key="2">
    <citation type="submission" date="2021-09" db="EMBL/GenBank/DDBJ databases">
        <authorList>
            <person name="Jia N."/>
            <person name="Wang J."/>
            <person name="Shi W."/>
            <person name="Du L."/>
            <person name="Sun Y."/>
            <person name="Zhan W."/>
            <person name="Jiang J."/>
            <person name="Wang Q."/>
            <person name="Zhang B."/>
            <person name="Ji P."/>
            <person name="Sakyi L.B."/>
            <person name="Cui X."/>
            <person name="Yuan T."/>
            <person name="Jiang B."/>
            <person name="Yang W."/>
            <person name="Lam T.T.-Y."/>
            <person name="Chang Q."/>
            <person name="Ding S."/>
            <person name="Wang X."/>
            <person name="Zhu J."/>
            <person name="Ruan X."/>
            <person name="Zhao L."/>
            <person name="Wei J."/>
            <person name="Que T."/>
            <person name="Du C."/>
            <person name="Cheng J."/>
            <person name="Dai P."/>
            <person name="Han X."/>
            <person name="Huang E."/>
            <person name="Gao Y."/>
            <person name="Liu J."/>
            <person name="Shao H."/>
            <person name="Ye R."/>
            <person name="Li L."/>
            <person name="Wei W."/>
            <person name="Wang X."/>
            <person name="Wang C."/>
            <person name="Huo Q."/>
            <person name="Li W."/>
            <person name="Guo W."/>
            <person name="Chen H."/>
            <person name="Chen S."/>
            <person name="Zhou L."/>
            <person name="Zhou L."/>
            <person name="Ni X."/>
            <person name="Tian J."/>
            <person name="Zhou Y."/>
            <person name="Sheng Y."/>
            <person name="Liu T."/>
            <person name="Pan Y."/>
            <person name="Xia L."/>
            <person name="Li J."/>
            <person name="Zhao F."/>
            <person name="Cao W."/>
        </authorList>
    </citation>
    <scope>NUCLEOTIDE SEQUENCE</scope>
    <source>
        <strain evidence="1">Rmic-2018</strain>
        <tissue evidence="1">Larvae</tissue>
    </source>
</reference>
<proteinExistence type="predicted"/>
<evidence type="ECO:0000313" key="1">
    <source>
        <dbReference type="EMBL" id="KAH7932231.1"/>
    </source>
</evidence>
<keyword evidence="2" id="KW-1185">Reference proteome</keyword>
<comment type="caution">
    <text evidence="1">The sequence shown here is derived from an EMBL/GenBank/DDBJ whole genome shotgun (WGS) entry which is preliminary data.</text>
</comment>
<evidence type="ECO:0000313" key="2">
    <source>
        <dbReference type="Proteomes" id="UP000821866"/>
    </source>
</evidence>
<dbReference type="EMBL" id="JABSTU010006811">
    <property type="protein sequence ID" value="KAH7932231.1"/>
    <property type="molecule type" value="Genomic_DNA"/>
</dbReference>
<protein>
    <submittedName>
        <fullName evidence="1">Uncharacterized protein</fullName>
    </submittedName>
</protein>
<name>A0A9J6CUH7_RHIMP</name>
<dbReference type="AlphaFoldDB" id="A0A9J6CUH7"/>